<dbReference type="STRING" id="312017.Q23A44"/>
<keyword evidence="3" id="KW-0862">Zinc</keyword>
<reference evidence="7" key="1">
    <citation type="journal article" date="2006" name="PLoS Biol.">
        <title>Macronuclear genome sequence of the ciliate Tetrahymena thermophila, a model eukaryote.</title>
        <authorList>
            <person name="Eisen J.A."/>
            <person name="Coyne R.S."/>
            <person name="Wu M."/>
            <person name="Wu D."/>
            <person name="Thiagarajan M."/>
            <person name="Wortman J.R."/>
            <person name="Badger J.H."/>
            <person name="Ren Q."/>
            <person name="Amedeo P."/>
            <person name="Jones K.M."/>
            <person name="Tallon L.J."/>
            <person name="Delcher A.L."/>
            <person name="Salzberg S.L."/>
            <person name="Silva J.C."/>
            <person name="Haas B.J."/>
            <person name="Majoros W.H."/>
            <person name="Farzad M."/>
            <person name="Carlton J.M."/>
            <person name="Smith R.K. Jr."/>
            <person name="Garg J."/>
            <person name="Pearlman R.E."/>
            <person name="Karrer K.M."/>
            <person name="Sun L."/>
            <person name="Manning G."/>
            <person name="Elde N.C."/>
            <person name="Turkewitz A.P."/>
            <person name="Asai D.J."/>
            <person name="Wilkes D.E."/>
            <person name="Wang Y."/>
            <person name="Cai H."/>
            <person name="Collins K."/>
            <person name="Stewart B.A."/>
            <person name="Lee S.R."/>
            <person name="Wilamowska K."/>
            <person name="Weinberg Z."/>
            <person name="Ruzzo W.L."/>
            <person name="Wloga D."/>
            <person name="Gaertig J."/>
            <person name="Frankel J."/>
            <person name="Tsao C.-C."/>
            <person name="Gorovsky M.A."/>
            <person name="Keeling P.J."/>
            <person name="Waller R.F."/>
            <person name="Patron N.J."/>
            <person name="Cherry J.M."/>
            <person name="Stover N.A."/>
            <person name="Krieger C.J."/>
            <person name="del Toro C."/>
            <person name="Ryder H.F."/>
            <person name="Williamson S.C."/>
            <person name="Barbeau R.A."/>
            <person name="Hamilton E.P."/>
            <person name="Orias E."/>
        </authorList>
    </citation>
    <scope>NUCLEOTIDE SEQUENCE [LARGE SCALE GENOMIC DNA]</scope>
    <source>
        <strain evidence="7">SB210</strain>
    </source>
</reference>
<feature type="binding site" evidence="3">
    <location>
        <position position="303"/>
    </location>
    <ligand>
        <name>Zn(2+)</name>
        <dbReference type="ChEBI" id="CHEBI:29105"/>
    </ligand>
</feature>
<evidence type="ECO:0000256" key="3">
    <source>
        <dbReference type="PROSITE-ProRule" id="PRU00236"/>
    </source>
</evidence>
<keyword evidence="1" id="KW-0808">Transferase</keyword>
<sequence>MEQTDNSSKQTQQQEETKDCRNCSYEETMKTIEETRLNCQRTMQICNQSIQTIGESIKTANEAKQNIDGFFDQYNQAMNSLSEKISGSFSGMSRCFLKNENTDKQFEDSRQITVKEGAQFFKDKKKVVFLTGAGISVASGIPTFKGVGAAPLFEKDGVTYQNEQISTYNFMKNKPDIFWERNLIFLGGQLGKKYNVSHLKIQQLVNQYKQIKTSQLGKQNAYQPQAVIVTQNTDGLHCQAFNELNPRETNYMNKDDPQYGFCPDVFEVHGSKTFLRCDNQECKDYDKKFLYPQKYDSYKDFICETCKTQARPNVLYFDESYDEKNYRINTLNELTSDMDLLISIGTQLDTGYAAQTVSNAVQQKIPVIEISLTPVIQKGGLTLKGKAEEVVPQLCDLVMELNKQLLPTQQKVANKSIAQKSQNLLKDQNNKSNSCLQSTNTSKSSISNKVSTNSAQSAVKTLNQNQDNTQTNQKPQVKQVSFRKPNIKVGLNTKVKK</sequence>
<feature type="compositionally biased region" description="Polar residues" evidence="4">
    <location>
        <begin position="1"/>
        <end position="14"/>
    </location>
</feature>
<dbReference type="eggNOG" id="KOG2684">
    <property type="taxonomic scope" value="Eukaryota"/>
</dbReference>
<evidence type="ECO:0000313" key="6">
    <source>
        <dbReference type="EMBL" id="EAR93436.1"/>
    </source>
</evidence>
<evidence type="ECO:0000256" key="1">
    <source>
        <dbReference type="ARBA" id="ARBA00022679"/>
    </source>
</evidence>
<dbReference type="GO" id="GO:0046872">
    <property type="term" value="F:metal ion binding"/>
    <property type="evidence" value="ECO:0007669"/>
    <property type="project" value="UniProtKB-KW"/>
</dbReference>
<dbReference type="OrthoDB" id="424302at2759"/>
<dbReference type="PROSITE" id="PS50305">
    <property type="entry name" value="SIRTUIN"/>
    <property type="match status" value="1"/>
</dbReference>
<dbReference type="PANTHER" id="PTHR11085:SF10">
    <property type="entry name" value="NAD-DEPENDENT PROTEIN DEACYLASE SIRTUIN-5, MITOCHONDRIAL-RELATED"/>
    <property type="match status" value="1"/>
</dbReference>
<dbReference type="GeneID" id="7838737"/>
<dbReference type="InterPro" id="IPR026590">
    <property type="entry name" value="Ssirtuin_cat_dom"/>
</dbReference>
<proteinExistence type="predicted"/>
<gene>
    <name evidence="6" type="ORF">TTHERM_00833740</name>
</gene>
<protein>
    <submittedName>
        <fullName evidence="6">SIR2 family transcriptional regulator</fullName>
    </submittedName>
</protein>
<dbReference type="KEGG" id="tet:TTHERM_00833740"/>
<dbReference type="InParanoid" id="Q23A44"/>
<dbReference type="Gene3D" id="3.30.1600.10">
    <property type="entry name" value="SIR2/SIRT2 'Small Domain"/>
    <property type="match status" value="1"/>
</dbReference>
<feature type="region of interest" description="Disordered" evidence="4">
    <location>
        <begin position="428"/>
        <end position="457"/>
    </location>
</feature>
<accession>Q23A44</accession>
<organism evidence="6 7">
    <name type="scientific">Tetrahymena thermophila (strain SB210)</name>
    <dbReference type="NCBI Taxonomy" id="312017"/>
    <lineage>
        <taxon>Eukaryota</taxon>
        <taxon>Sar</taxon>
        <taxon>Alveolata</taxon>
        <taxon>Ciliophora</taxon>
        <taxon>Intramacronucleata</taxon>
        <taxon>Oligohymenophorea</taxon>
        <taxon>Hymenostomatida</taxon>
        <taxon>Tetrahymenina</taxon>
        <taxon>Tetrahymenidae</taxon>
        <taxon>Tetrahymena</taxon>
    </lineage>
</organism>
<dbReference type="RefSeq" id="XP_001013681.1">
    <property type="nucleotide sequence ID" value="XM_001013681.1"/>
</dbReference>
<feature type="compositionally biased region" description="Polar residues" evidence="4">
    <location>
        <begin position="428"/>
        <end position="437"/>
    </location>
</feature>
<dbReference type="Proteomes" id="UP000009168">
    <property type="component" value="Unassembled WGS sequence"/>
</dbReference>
<dbReference type="InterPro" id="IPR026591">
    <property type="entry name" value="Sirtuin_cat_small_dom_sf"/>
</dbReference>
<keyword evidence="7" id="KW-1185">Reference proteome</keyword>
<dbReference type="OMA" id="FDECYTE"/>
<dbReference type="GO" id="GO:0017136">
    <property type="term" value="F:histone deacetylase activity, NAD-dependent"/>
    <property type="evidence" value="ECO:0007669"/>
    <property type="project" value="TreeGrafter"/>
</dbReference>
<dbReference type="EMBL" id="GG662725">
    <property type="protein sequence ID" value="EAR93436.1"/>
    <property type="molecule type" value="Genomic_DNA"/>
</dbReference>
<evidence type="ECO:0000259" key="5">
    <source>
        <dbReference type="PROSITE" id="PS50305"/>
    </source>
</evidence>
<evidence type="ECO:0000256" key="4">
    <source>
        <dbReference type="SAM" id="MobiDB-lite"/>
    </source>
</evidence>
<feature type="binding site" evidence="3">
    <location>
        <position position="277"/>
    </location>
    <ligand>
        <name>Zn(2+)</name>
        <dbReference type="ChEBI" id="CHEBI:29105"/>
    </ligand>
</feature>
<feature type="region of interest" description="Disordered" evidence="4">
    <location>
        <begin position="1"/>
        <end position="20"/>
    </location>
</feature>
<evidence type="ECO:0000256" key="2">
    <source>
        <dbReference type="ARBA" id="ARBA00023027"/>
    </source>
</evidence>
<feature type="compositionally biased region" description="Low complexity" evidence="4">
    <location>
        <begin position="438"/>
        <end position="454"/>
    </location>
</feature>
<feature type="binding site" evidence="3">
    <location>
        <position position="306"/>
    </location>
    <ligand>
        <name>Zn(2+)</name>
        <dbReference type="ChEBI" id="CHEBI:29105"/>
    </ligand>
</feature>
<dbReference type="GO" id="GO:0070403">
    <property type="term" value="F:NAD+ binding"/>
    <property type="evidence" value="ECO:0007669"/>
    <property type="project" value="InterPro"/>
</dbReference>
<evidence type="ECO:0000313" key="7">
    <source>
        <dbReference type="Proteomes" id="UP000009168"/>
    </source>
</evidence>
<dbReference type="Pfam" id="PF02146">
    <property type="entry name" value="SIR2"/>
    <property type="match status" value="2"/>
</dbReference>
<keyword evidence="2" id="KW-0520">NAD</keyword>
<dbReference type="PANTHER" id="PTHR11085">
    <property type="entry name" value="NAD-DEPENDENT PROTEIN DEACYLASE SIRTUIN-5, MITOCHONDRIAL-RELATED"/>
    <property type="match status" value="1"/>
</dbReference>
<dbReference type="HOGENOM" id="CLU_549223_0_0_1"/>
<dbReference type="InterPro" id="IPR050134">
    <property type="entry name" value="NAD-dep_sirtuin_deacylases"/>
</dbReference>
<feature type="active site" description="Proton acceptor" evidence="3">
    <location>
        <position position="269"/>
    </location>
</feature>
<name>Q23A44_TETTS</name>
<dbReference type="Gene3D" id="3.40.50.1220">
    <property type="entry name" value="TPP-binding domain"/>
    <property type="match status" value="1"/>
</dbReference>
<dbReference type="AlphaFoldDB" id="Q23A44"/>
<keyword evidence="3" id="KW-0479">Metal-binding</keyword>
<dbReference type="GO" id="GO:0005634">
    <property type="term" value="C:nucleus"/>
    <property type="evidence" value="ECO:0007669"/>
    <property type="project" value="TreeGrafter"/>
</dbReference>
<feature type="domain" description="Deacetylase sirtuin-type" evidence="5">
    <location>
        <begin position="107"/>
        <end position="405"/>
    </location>
</feature>
<dbReference type="SUPFAM" id="SSF52467">
    <property type="entry name" value="DHS-like NAD/FAD-binding domain"/>
    <property type="match status" value="1"/>
</dbReference>
<dbReference type="InterPro" id="IPR029035">
    <property type="entry name" value="DHS-like_NAD/FAD-binding_dom"/>
</dbReference>
<dbReference type="InterPro" id="IPR003000">
    <property type="entry name" value="Sirtuin"/>
</dbReference>